<feature type="domain" description="GGDEF" evidence="7">
    <location>
        <begin position="406"/>
        <end position="530"/>
    </location>
</feature>
<dbReference type="InterPro" id="IPR001789">
    <property type="entry name" value="Sig_transdc_resp-reg_receiver"/>
</dbReference>
<dbReference type="GO" id="GO:0004672">
    <property type="term" value="F:protein kinase activity"/>
    <property type="evidence" value="ECO:0007669"/>
    <property type="project" value="UniProtKB-ARBA"/>
</dbReference>
<dbReference type="SMART" id="SM00052">
    <property type="entry name" value="EAL"/>
    <property type="match status" value="1"/>
</dbReference>
<dbReference type="InterPro" id="IPR035919">
    <property type="entry name" value="EAL_sf"/>
</dbReference>
<evidence type="ECO:0000256" key="4">
    <source>
        <dbReference type="PROSITE-ProRule" id="PRU00169"/>
    </source>
</evidence>
<gene>
    <name evidence="9" type="ORF">FHP88_06950</name>
</gene>
<dbReference type="InterPro" id="IPR011006">
    <property type="entry name" value="CheY-like_superfamily"/>
</dbReference>
<evidence type="ECO:0000256" key="1">
    <source>
        <dbReference type="ARBA" id="ARBA00022553"/>
    </source>
</evidence>
<dbReference type="PROSITE" id="PS50887">
    <property type="entry name" value="GGDEF"/>
    <property type="match status" value="1"/>
</dbReference>
<dbReference type="PROSITE" id="PS50883">
    <property type="entry name" value="EAL"/>
    <property type="match status" value="1"/>
</dbReference>
<keyword evidence="1 4" id="KW-0597">Phosphoprotein</keyword>
<evidence type="ECO:0000256" key="3">
    <source>
        <dbReference type="PROSITE-ProRule" id="PRU00110"/>
    </source>
</evidence>
<feature type="modified residue" description="4-aspartylphosphate" evidence="4">
    <location>
        <position position="295"/>
    </location>
</feature>
<dbReference type="InterPro" id="IPR036641">
    <property type="entry name" value="HPT_dom_sf"/>
</dbReference>
<dbReference type="AlphaFoldDB" id="A0A557SFY3"/>
<comment type="caution">
    <text evidence="9">The sequence shown here is derived from an EMBL/GenBank/DDBJ whole genome shotgun (WGS) entry which is preliminary data.</text>
</comment>
<dbReference type="Proteomes" id="UP000316649">
    <property type="component" value="Unassembled WGS sequence"/>
</dbReference>
<dbReference type="PANTHER" id="PTHR44591:SF3">
    <property type="entry name" value="RESPONSE REGULATORY DOMAIN-CONTAINING PROTEIN"/>
    <property type="match status" value="1"/>
</dbReference>
<dbReference type="InterPro" id="IPR008207">
    <property type="entry name" value="Sig_transdc_His_kin_Hpt_dom"/>
</dbReference>
<evidence type="ECO:0000259" key="5">
    <source>
        <dbReference type="PROSITE" id="PS50110"/>
    </source>
</evidence>
<dbReference type="RefSeq" id="WP_144358310.1">
    <property type="nucleotide sequence ID" value="NZ_VMNH01000006.1"/>
</dbReference>
<dbReference type="Gene3D" id="3.40.50.2300">
    <property type="match status" value="2"/>
</dbReference>
<evidence type="ECO:0000259" key="6">
    <source>
        <dbReference type="PROSITE" id="PS50883"/>
    </source>
</evidence>
<dbReference type="InterPro" id="IPR050595">
    <property type="entry name" value="Bact_response_regulator"/>
</dbReference>
<dbReference type="PROSITE" id="PS50110">
    <property type="entry name" value="RESPONSE_REGULATORY"/>
    <property type="match status" value="2"/>
</dbReference>
<dbReference type="InterPro" id="IPR001633">
    <property type="entry name" value="EAL_dom"/>
</dbReference>
<evidence type="ECO:0000259" key="8">
    <source>
        <dbReference type="PROSITE" id="PS50894"/>
    </source>
</evidence>
<feature type="modified residue" description="4-aspartylphosphate" evidence="4">
    <location>
        <position position="170"/>
    </location>
</feature>
<dbReference type="CDD" id="cd00156">
    <property type="entry name" value="REC"/>
    <property type="match status" value="1"/>
</dbReference>
<feature type="domain" description="Response regulatory" evidence="5">
    <location>
        <begin position="121"/>
        <end position="238"/>
    </location>
</feature>
<sequence length="774" mass="86927">MPEKEEKERELKAAFVQHLPERIASIKGDWSRLNSSEWDHSRLKSLYQKVQGLTGASGQYGLISLSESSFSLEVYLNTLIGIDNPLSTDQEETGSTLINAMKHEVDLIRSKSGIDQPEERLIYLLHSNREIAPGLTDVLEEHDCTVLSFNHPDDVEGEVQRRLPNVLILDAEFLPHIGLLNRELAIQQERHKTQVDIVCLSQSRDLEQRLLALRSGVDAYYLTPINTQELVDNIIELASPKHESYRILVVEDDQSQADFAASILKKSGMKTLAITDPMKVIDALDKFRPDLILMDLYMPNASGTELTTIIREHPDFIMTPIVFLSGEQDTDKQLQALSVGGDDFLSKPIRPRHLISTISNRVERARILEKKRHYPSARDPVTGLYNRRHFYEKLDALTTDTEQRNTLGGVLYITLHEGSEGNKPVEFDRFMATLGNHIMEVLEEQDIASRIDETSIAIVVLRPHQKNIIALGEKISARIQELKNGNKHTPHIGIAFIHKEGINASELMANASAACAEIQHSTQMMKIYETGDGLTAPSKQATLPTLLKQALQENGFQLLFRALGHPHKAEPEVYELKLRLRLPDGKQLGNAEIISLANEEGLATQVSQWLVERALITLEEKRVEGKQISLLVELASSTIFQNTITEWLKKQLRARQMVGFGLIFEYRIADLSANLKVSKQHFSELRDMGIKIALSRYGASNAAIKVLQYLHADYVHIAGPVLEAADKEVSEIIEQIHQSNAKIILPARSEPASITPLWRDSADLVPIISGTTRH</sequence>
<accession>A0A557SFY3</accession>
<dbReference type="EMBL" id="VMNH01000006">
    <property type="protein sequence ID" value="TVO76294.1"/>
    <property type="molecule type" value="Genomic_DNA"/>
</dbReference>
<proteinExistence type="predicted"/>
<dbReference type="OrthoDB" id="9812260at2"/>
<dbReference type="SMART" id="SM00448">
    <property type="entry name" value="REC"/>
    <property type="match status" value="2"/>
</dbReference>
<dbReference type="Gene3D" id="3.20.20.450">
    <property type="entry name" value="EAL domain"/>
    <property type="match status" value="1"/>
</dbReference>
<dbReference type="Pfam" id="PF00072">
    <property type="entry name" value="Response_reg"/>
    <property type="match status" value="1"/>
</dbReference>
<evidence type="ECO:0000256" key="2">
    <source>
        <dbReference type="ARBA" id="ARBA00023012"/>
    </source>
</evidence>
<dbReference type="Gene3D" id="3.30.70.270">
    <property type="match status" value="1"/>
</dbReference>
<evidence type="ECO:0000259" key="7">
    <source>
        <dbReference type="PROSITE" id="PS50887"/>
    </source>
</evidence>
<dbReference type="InterPro" id="IPR000160">
    <property type="entry name" value="GGDEF_dom"/>
</dbReference>
<dbReference type="PROSITE" id="PS50894">
    <property type="entry name" value="HPT"/>
    <property type="match status" value="1"/>
</dbReference>
<keyword evidence="10" id="KW-1185">Reference proteome</keyword>
<evidence type="ECO:0000313" key="10">
    <source>
        <dbReference type="Proteomes" id="UP000316649"/>
    </source>
</evidence>
<organism evidence="9 10">
    <name type="scientific">Sedimenticola selenatireducens</name>
    <dbReference type="NCBI Taxonomy" id="191960"/>
    <lineage>
        <taxon>Bacteria</taxon>
        <taxon>Pseudomonadati</taxon>
        <taxon>Pseudomonadota</taxon>
        <taxon>Gammaproteobacteria</taxon>
        <taxon>Chromatiales</taxon>
        <taxon>Sedimenticolaceae</taxon>
        <taxon>Sedimenticola</taxon>
    </lineage>
</organism>
<keyword evidence="2" id="KW-0902">Two-component regulatory system</keyword>
<dbReference type="Gene3D" id="1.20.120.160">
    <property type="entry name" value="HPT domain"/>
    <property type="match status" value="1"/>
</dbReference>
<dbReference type="Pfam" id="PF00563">
    <property type="entry name" value="EAL"/>
    <property type="match status" value="1"/>
</dbReference>
<name>A0A557SFY3_9GAMM</name>
<protein>
    <submittedName>
        <fullName evidence="9">Response regulator</fullName>
    </submittedName>
</protein>
<feature type="domain" description="EAL" evidence="6">
    <location>
        <begin position="540"/>
        <end position="774"/>
    </location>
</feature>
<evidence type="ECO:0000313" key="9">
    <source>
        <dbReference type="EMBL" id="TVO76294.1"/>
    </source>
</evidence>
<dbReference type="InterPro" id="IPR043128">
    <property type="entry name" value="Rev_trsase/Diguanyl_cyclase"/>
</dbReference>
<feature type="domain" description="Response regulatory" evidence="5">
    <location>
        <begin position="246"/>
        <end position="362"/>
    </location>
</feature>
<dbReference type="SUPFAM" id="SSF52172">
    <property type="entry name" value="CheY-like"/>
    <property type="match status" value="2"/>
</dbReference>
<dbReference type="SUPFAM" id="SSF47226">
    <property type="entry name" value="Histidine-containing phosphotransfer domain, HPT domain"/>
    <property type="match status" value="1"/>
</dbReference>
<comment type="caution">
    <text evidence="3">Lacks conserved residue(s) required for the propagation of feature annotation.</text>
</comment>
<dbReference type="SMART" id="SM00267">
    <property type="entry name" value="GGDEF"/>
    <property type="match status" value="1"/>
</dbReference>
<dbReference type="SUPFAM" id="SSF141868">
    <property type="entry name" value="EAL domain-like"/>
    <property type="match status" value="1"/>
</dbReference>
<dbReference type="Pfam" id="PF00990">
    <property type="entry name" value="GGDEF"/>
    <property type="match status" value="1"/>
</dbReference>
<dbReference type="InterPro" id="IPR029787">
    <property type="entry name" value="Nucleotide_cyclase"/>
</dbReference>
<dbReference type="GO" id="GO:0000160">
    <property type="term" value="P:phosphorelay signal transduction system"/>
    <property type="evidence" value="ECO:0007669"/>
    <property type="project" value="UniProtKB-KW"/>
</dbReference>
<dbReference type="PANTHER" id="PTHR44591">
    <property type="entry name" value="STRESS RESPONSE REGULATOR PROTEIN 1"/>
    <property type="match status" value="1"/>
</dbReference>
<reference evidence="9 10" key="1">
    <citation type="submission" date="2019-07" db="EMBL/GenBank/DDBJ databases">
        <title>The pathways for chlorine oxyanion respiration interact through the shared metabolite chlorate.</title>
        <authorList>
            <person name="Barnum T.P."/>
            <person name="Cheng Y."/>
            <person name="Hill K.A."/>
            <person name="Lucas L.N."/>
            <person name="Carlson H.K."/>
            <person name="Coates J.D."/>
        </authorList>
    </citation>
    <scope>NUCLEOTIDE SEQUENCE [LARGE SCALE GENOMIC DNA]</scope>
    <source>
        <strain evidence="9 10">BK-1</strain>
    </source>
</reference>
<dbReference type="SUPFAM" id="SSF55073">
    <property type="entry name" value="Nucleotide cyclase"/>
    <property type="match status" value="1"/>
</dbReference>
<feature type="domain" description="HPt" evidence="8">
    <location>
        <begin position="4"/>
        <end position="111"/>
    </location>
</feature>